<proteinExistence type="predicted"/>
<dbReference type="InterPro" id="IPR039015">
    <property type="entry name" value="ENDOD1"/>
</dbReference>
<evidence type="ECO:0000259" key="2">
    <source>
        <dbReference type="SMART" id="SM00477"/>
    </source>
</evidence>
<dbReference type="EMBL" id="JABFDY010000003">
    <property type="protein sequence ID" value="KAF7709965.1"/>
    <property type="molecule type" value="Genomic_DNA"/>
</dbReference>
<dbReference type="PANTHER" id="PTHR21472">
    <property type="entry name" value="ENDONUCLEASE DOMAIN-CONTAINING 1 PROTEIN ENDOD1"/>
    <property type="match status" value="1"/>
</dbReference>
<dbReference type="Gene3D" id="3.40.570.10">
    <property type="entry name" value="Extracellular Endonuclease, subunit A"/>
    <property type="match status" value="1"/>
</dbReference>
<evidence type="ECO:0000313" key="5">
    <source>
        <dbReference type="Proteomes" id="UP000606274"/>
    </source>
</evidence>
<name>A0A8T0BSW7_SILME</name>
<evidence type="ECO:0000256" key="1">
    <source>
        <dbReference type="SAM" id="SignalP"/>
    </source>
</evidence>
<dbReference type="AlphaFoldDB" id="A0A8T0BSW7"/>
<dbReference type="GO" id="GO:0003676">
    <property type="term" value="F:nucleic acid binding"/>
    <property type="evidence" value="ECO:0007669"/>
    <property type="project" value="InterPro"/>
</dbReference>
<protein>
    <recommendedName>
        <fullName evidence="6">Endonuclease domain-containing 1 protein-like</fullName>
    </recommendedName>
</protein>
<evidence type="ECO:0008006" key="6">
    <source>
        <dbReference type="Google" id="ProtNLM"/>
    </source>
</evidence>
<dbReference type="GO" id="GO:0016787">
    <property type="term" value="F:hydrolase activity"/>
    <property type="evidence" value="ECO:0007669"/>
    <property type="project" value="InterPro"/>
</dbReference>
<keyword evidence="5" id="KW-1185">Reference proteome</keyword>
<dbReference type="GO" id="GO:0046872">
    <property type="term" value="F:metal ion binding"/>
    <property type="evidence" value="ECO:0007669"/>
    <property type="project" value="InterPro"/>
</dbReference>
<dbReference type="Proteomes" id="UP000606274">
    <property type="component" value="Unassembled WGS sequence"/>
</dbReference>
<feature type="domain" description="ENPP1-3/EXOG-like endonuclease/phosphodiesterase" evidence="2">
    <location>
        <begin position="68"/>
        <end position="286"/>
    </location>
</feature>
<organism evidence="4 5">
    <name type="scientific">Silurus meridionalis</name>
    <name type="common">Southern catfish</name>
    <name type="synonym">Silurus soldatovi meridionalis</name>
    <dbReference type="NCBI Taxonomy" id="175797"/>
    <lineage>
        <taxon>Eukaryota</taxon>
        <taxon>Metazoa</taxon>
        <taxon>Chordata</taxon>
        <taxon>Craniata</taxon>
        <taxon>Vertebrata</taxon>
        <taxon>Euteleostomi</taxon>
        <taxon>Actinopterygii</taxon>
        <taxon>Neopterygii</taxon>
        <taxon>Teleostei</taxon>
        <taxon>Ostariophysi</taxon>
        <taxon>Siluriformes</taxon>
        <taxon>Siluridae</taxon>
        <taxon>Silurus</taxon>
    </lineage>
</organism>
<reference evidence="4" key="1">
    <citation type="submission" date="2020-08" db="EMBL/GenBank/DDBJ databases">
        <title>Chromosome-level assembly of Southern catfish (Silurus meridionalis) provides insights into visual adaptation to the nocturnal and benthic lifestyles.</title>
        <authorList>
            <person name="Zhang Y."/>
            <person name="Wang D."/>
            <person name="Peng Z."/>
        </authorList>
    </citation>
    <scope>NUCLEOTIDE SEQUENCE</scope>
    <source>
        <strain evidence="4">SWU-2019-XX</strain>
        <tissue evidence="4">Muscle</tissue>
    </source>
</reference>
<dbReference type="SMART" id="SM00892">
    <property type="entry name" value="Endonuclease_NS"/>
    <property type="match status" value="1"/>
</dbReference>
<dbReference type="OrthoDB" id="69221at2759"/>
<evidence type="ECO:0000259" key="3">
    <source>
        <dbReference type="SMART" id="SM00892"/>
    </source>
</evidence>
<comment type="caution">
    <text evidence="4">The sequence shown here is derived from an EMBL/GenBank/DDBJ whole genome shotgun (WGS) entry which is preliminary data.</text>
</comment>
<gene>
    <name evidence="4" type="ORF">HF521_016815</name>
</gene>
<dbReference type="SMART" id="SM00477">
    <property type="entry name" value="NUC"/>
    <property type="match status" value="1"/>
</dbReference>
<dbReference type="SUPFAM" id="SSF54060">
    <property type="entry name" value="His-Me finger endonucleases"/>
    <property type="match status" value="1"/>
</dbReference>
<feature type="domain" description="DNA/RNA non-specific endonuclease/pyrophosphatase/phosphodiesterase" evidence="3">
    <location>
        <begin position="67"/>
        <end position="286"/>
    </location>
</feature>
<accession>A0A8T0BSW7</accession>
<feature type="chain" id="PRO_5035747096" description="Endonuclease domain-containing 1 protein-like" evidence="1">
    <location>
        <begin position="20"/>
        <end position="315"/>
    </location>
</feature>
<feature type="signal peptide" evidence="1">
    <location>
        <begin position="1"/>
        <end position="19"/>
    </location>
</feature>
<dbReference type="InterPro" id="IPR044925">
    <property type="entry name" value="His-Me_finger_sf"/>
</dbReference>
<dbReference type="InterPro" id="IPR044929">
    <property type="entry name" value="DNA/RNA_non-sp_Endonuclease_sf"/>
</dbReference>
<dbReference type="InterPro" id="IPR001604">
    <property type="entry name" value="Endo_G_ENPP1-like_dom"/>
</dbReference>
<evidence type="ECO:0000313" key="4">
    <source>
        <dbReference type="EMBL" id="KAF7709965.1"/>
    </source>
</evidence>
<dbReference type="InterPro" id="IPR020821">
    <property type="entry name" value="ENPP1-3/EXOG-like_nuc-like"/>
</dbReference>
<keyword evidence="1" id="KW-0732">Signal</keyword>
<dbReference type="PANTHER" id="PTHR21472:SF30">
    <property type="entry name" value="ENDONUCLEASE DOMAIN-CONTAINING 1 PROTEIN-RELATED"/>
    <property type="match status" value="1"/>
</dbReference>
<dbReference type="Pfam" id="PF01223">
    <property type="entry name" value="Endonuclease_NS"/>
    <property type="match status" value="1"/>
</dbReference>
<sequence length="315" mass="36478">MKLLTLGFMLQGSWCLAFGEVVDSFKVSCPDFFIEDPSDQNVHYPPTVLIDSQNPNRYKQICQKWRDSYRYATLYDTEGRIPVYSAYYYVGYHKVHKAEWKIEPQLDDPNQQPEMAREGEEPIKDLGKFQAIYDDYASQSVYTRGHLYPRCHNNDQDCAIATYTHTNAVPQTQEDNNVWAHRVERKMEKLIAETCDRGFAHVVTGAAPGQTWMKIRRDNVPVENGVNIPEYFWTAYCCHDKTKPNDLQSGAWFGNVLKNKLVVRKVTVEQLEQELSSLYGKPEQEFRFQVFGGLCQGSKITTFIYNLIDLSLAFF</sequence>